<dbReference type="OrthoDB" id="6124324at2759"/>
<dbReference type="InterPro" id="IPR026103">
    <property type="entry name" value="HARBI1_animal"/>
</dbReference>
<sequence length="197" mass="22236">MFSDSEEEDALLNEAYAVRIFKERINFQPHCIDFVEKFRLSSDQVEDLLEIIGPALTHATVRQGSLTVREQLLSTLRFLACGSFYHAVGDAHGVSKATLCRTVRRVVTALNNRLFDELVRWPECNQKRAQIAQDFYRVGGMPCVADCVDGTLIKIRAPVTDEDQFVDRHGNHSINCMVVAGPQLQAFCVYALAWETQ</sequence>
<dbReference type="AlphaFoldDB" id="A0A267EWU0"/>
<dbReference type="PRINTS" id="PR02086">
    <property type="entry name" value="PUTNUCHARBI1"/>
</dbReference>
<organism evidence="1 2">
    <name type="scientific">Macrostomum lignano</name>
    <dbReference type="NCBI Taxonomy" id="282301"/>
    <lineage>
        <taxon>Eukaryota</taxon>
        <taxon>Metazoa</taxon>
        <taxon>Spiralia</taxon>
        <taxon>Lophotrochozoa</taxon>
        <taxon>Platyhelminthes</taxon>
        <taxon>Rhabditophora</taxon>
        <taxon>Macrostomorpha</taxon>
        <taxon>Macrostomida</taxon>
        <taxon>Macrostomidae</taxon>
        <taxon>Macrostomum</taxon>
    </lineage>
</organism>
<dbReference type="STRING" id="282301.A0A267EWU0"/>
<keyword evidence="2" id="KW-1185">Reference proteome</keyword>
<reference evidence="1 2" key="1">
    <citation type="submission" date="2017-06" db="EMBL/GenBank/DDBJ databases">
        <title>A platform for efficient transgenesis in Macrostomum lignano, a flatworm model organism for stem cell research.</title>
        <authorList>
            <person name="Berezikov E."/>
        </authorList>
    </citation>
    <scope>NUCLEOTIDE SEQUENCE [LARGE SCALE GENOMIC DNA]</scope>
    <source>
        <strain evidence="1">DV1</strain>
        <tissue evidence="1">Whole organism</tissue>
    </source>
</reference>
<dbReference type="Proteomes" id="UP000215902">
    <property type="component" value="Unassembled WGS sequence"/>
</dbReference>
<evidence type="ECO:0000313" key="1">
    <source>
        <dbReference type="EMBL" id="PAA65981.1"/>
    </source>
</evidence>
<evidence type="ECO:0008006" key="3">
    <source>
        <dbReference type="Google" id="ProtNLM"/>
    </source>
</evidence>
<proteinExistence type="predicted"/>
<protein>
    <recommendedName>
        <fullName evidence="3">DDE Tnp4 domain-containing protein</fullName>
    </recommendedName>
</protein>
<dbReference type="EMBL" id="NIVC01001600">
    <property type="protein sequence ID" value="PAA65981.1"/>
    <property type="molecule type" value="Genomic_DNA"/>
</dbReference>
<comment type="caution">
    <text evidence="1">The sequence shown here is derived from an EMBL/GenBank/DDBJ whole genome shotgun (WGS) entry which is preliminary data.</text>
</comment>
<gene>
    <name evidence="1" type="ORF">BOX15_Mlig033397g1</name>
</gene>
<name>A0A267EWU0_9PLAT</name>
<accession>A0A267EWU0</accession>
<evidence type="ECO:0000313" key="2">
    <source>
        <dbReference type="Proteomes" id="UP000215902"/>
    </source>
</evidence>